<comment type="caution">
    <text evidence="2">The sequence shown here is derived from an EMBL/GenBank/DDBJ whole genome shotgun (WGS) entry which is preliminary data.</text>
</comment>
<feature type="compositionally biased region" description="Basic and acidic residues" evidence="1">
    <location>
        <begin position="185"/>
        <end position="208"/>
    </location>
</feature>
<dbReference type="EMBL" id="BLXT01004928">
    <property type="protein sequence ID" value="GFO18102.1"/>
    <property type="molecule type" value="Genomic_DNA"/>
</dbReference>
<sequence length="208" mass="22361">MKYAQRRGKEEKGDFQERGRDELEGVPIPFSLGGVDGTVASESALRSAGNLLSWVRAPPPAPWLDGGPESLRSFCCGLAIYNKPNQTISFSLRGDGLLQVKKTDPEICRDQPLSTDPTKKIKGKEGVEEEEEEEKKEQEEEEEEEEEEEKEKKRAGGGGEKREGGGGGGGGGGEKRAGGGGGGGGEKRAGEEGEGEKDRTSKLKMEYM</sequence>
<gene>
    <name evidence="2" type="ORF">PoB_004460700</name>
</gene>
<name>A0AAV4BFQ8_9GAST</name>
<feature type="region of interest" description="Disordered" evidence="1">
    <location>
        <begin position="1"/>
        <end position="23"/>
    </location>
</feature>
<feature type="compositionally biased region" description="Basic and acidic residues" evidence="1">
    <location>
        <begin position="150"/>
        <end position="164"/>
    </location>
</feature>
<reference evidence="2 3" key="1">
    <citation type="journal article" date="2021" name="Elife">
        <title>Chloroplast acquisition without the gene transfer in kleptoplastic sea slugs, Plakobranchus ocellatus.</title>
        <authorList>
            <person name="Maeda T."/>
            <person name="Takahashi S."/>
            <person name="Yoshida T."/>
            <person name="Shimamura S."/>
            <person name="Takaki Y."/>
            <person name="Nagai Y."/>
            <person name="Toyoda A."/>
            <person name="Suzuki Y."/>
            <person name="Arimoto A."/>
            <person name="Ishii H."/>
            <person name="Satoh N."/>
            <person name="Nishiyama T."/>
            <person name="Hasebe M."/>
            <person name="Maruyama T."/>
            <person name="Minagawa J."/>
            <person name="Obokata J."/>
            <person name="Shigenobu S."/>
        </authorList>
    </citation>
    <scope>NUCLEOTIDE SEQUENCE [LARGE SCALE GENOMIC DNA]</scope>
</reference>
<feature type="region of interest" description="Disordered" evidence="1">
    <location>
        <begin position="108"/>
        <end position="208"/>
    </location>
</feature>
<accession>A0AAV4BFQ8</accession>
<feature type="compositionally biased region" description="Basic and acidic residues" evidence="1">
    <location>
        <begin position="7"/>
        <end position="23"/>
    </location>
</feature>
<evidence type="ECO:0000256" key="1">
    <source>
        <dbReference type="SAM" id="MobiDB-lite"/>
    </source>
</evidence>
<protein>
    <submittedName>
        <fullName evidence="2">Uncharacterized protein</fullName>
    </submittedName>
</protein>
<proteinExistence type="predicted"/>
<evidence type="ECO:0000313" key="2">
    <source>
        <dbReference type="EMBL" id="GFO18102.1"/>
    </source>
</evidence>
<feature type="compositionally biased region" description="Gly residues" evidence="1">
    <location>
        <begin position="165"/>
        <end position="184"/>
    </location>
</feature>
<keyword evidence="3" id="KW-1185">Reference proteome</keyword>
<dbReference type="Proteomes" id="UP000735302">
    <property type="component" value="Unassembled WGS sequence"/>
</dbReference>
<evidence type="ECO:0000313" key="3">
    <source>
        <dbReference type="Proteomes" id="UP000735302"/>
    </source>
</evidence>
<organism evidence="2 3">
    <name type="scientific">Plakobranchus ocellatus</name>
    <dbReference type="NCBI Taxonomy" id="259542"/>
    <lineage>
        <taxon>Eukaryota</taxon>
        <taxon>Metazoa</taxon>
        <taxon>Spiralia</taxon>
        <taxon>Lophotrochozoa</taxon>
        <taxon>Mollusca</taxon>
        <taxon>Gastropoda</taxon>
        <taxon>Heterobranchia</taxon>
        <taxon>Euthyneura</taxon>
        <taxon>Panpulmonata</taxon>
        <taxon>Sacoglossa</taxon>
        <taxon>Placobranchoidea</taxon>
        <taxon>Plakobranchidae</taxon>
        <taxon>Plakobranchus</taxon>
    </lineage>
</organism>
<feature type="compositionally biased region" description="Acidic residues" evidence="1">
    <location>
        <begin position="127"/>
        <end position="149"/>
    </location>
</feature>
<dbReference type="AlphaFoldDB" id="A0AAV4BFQ8"/>
<feature type="compositionally biased region" description="Basic and acidic residues" evidence="1">
    <location>
        <begin position="117"/>
        <end position="126"/>
    </location>
</feature>